<reference evidence="4" key="1">
    <citation type="submission" date="2016-10" db="EMBL/GenBank/DDBJ databases">
        <authorList>
            <person name="Varghese N."/>
            <person name="Submissions S."/>
        </authorList>
    </citation>
    <scope>NUCLEOTIDE SEQUENCE [LARGE SCALE GENOMIC DNA]</scope>
    <source>
        <strain evidence="4">CGMCC 1.9230</strain>
    </source>
</reference>
<evidence type="ECO:0000256" key="1">
    <source>
        <dbReference type="SAM" id="Coils"/>
    </source>
</evidence>
<dbReference type="RefSeq" id="WP_103999679.1">
    <property type="nucleotide sequence ID" value="NZ_FNVP01000005.1"/>
</dbReference>
<protein>
    <submittedName>
        <fullName evidence="3">Uncharacterized protein</fullName>
    </submittedName>
</protein>
<evidence type="ECO:0000313" key="4">
    <source>
        <dbReference type="Proteomes" id="UP000236737"/>
    </source>
</evidence>
<sequence length="322" mass="36628">MKKIFFIILASFALTITYAQNKKEQIAQLTFSRDSLTVVLGNERNNSNTKVIEFNSTIEQQKNTIVQLTKEFEIKQNELTANHVELEKQLKEMDRLTKLLIIKTKEFEQLKAIPSSDYLVTNNSAGYFKIGGSWQNFAKNNYAYKSVQGFGTCTDACCDGGFNLGTVISNGKDGQTIEKPEITIGALDFGKSISKTEHKGNPNVFYISSANCNGWYWKDKINYIIIYSEIFKTKEGIGVGSTLEELQEKLGKLQFYVGWIEEQENALQITVKSYPNIQFILDVDDYKGNWEDISLKLDKNSFTISDFKKDTKIKRLVVDPVN</sequence>
<feature type="chain" id="PRO_5009288957" evidence="2">
    <location>
        <begin position="20"/>
        <end position="322"/>
    </location>
</feature>
<evidence type="ECO:0000313" key="3">
    <source>
        <dbReference type="EMBL" id="SEG05177.1"/>
    </source>
</evidence>
<proteinExistence type="predicted"/>
<keyword evidence="4" id="KW-1185">Reference proteome</keyword>
<evidence type="ECO:0000256" key="2">
    <source>
        <dbReference type="SAM" id="SignalP"/>
    </source>
</evidence>
<name>A0A1H5X1K1_9FLAO</name>
<feature type="signal peptide" evidence="2">
    <location>
        <begin position="1"/>
        <end position="19"/>
    </location>
</feature>
<dbReference type="AlphaFoldDB" id="A0A1H5X1K1"/>
<dbReference type="OrthoDB" id="1448295at2"/>
<feature type="coiled-coil region" evidence="1">
    <location>
        <begin position="51"/>
        <end position="96"/>
    </location>
</feature>
<keyword evidence="1" id="KW-0175">Coiled coil</keyword>
<organism evidence="3 4">
    <name type="scientific">Flavobacterium urumqiense</name>
    <dbReference type="NCBI Taxonomy" id="935224"/>
    <lineage>
        <taxon>Bacteria</taxon>
        <taxon>Pseudomonadati</taxon>
        <taxon>Bacteroidota</taxon>
        <taxon>Flavobacteriia</taxon>
        <taxon>Flavobacteriales</taxon>
        <taxon>Flavobacteriaceae</taxon>
        <taxon>Flavobacterium</taxon>
    </lineage>
</organism>
<dbReference type="EMBL" id="FNVP01000005">
    <property type="protein sequence ID" value="SEG05177.1"/>
    <property type="molecule type" value="Genomic_DNA"/>
</dbReference>
<dbReference type="Proteomes" id="UP000236737">
    <property type="component" value="Unassembled WGS sequence"/>
</dbReference>
<gene>
    <name evidence="3" type="ORF">SAMN04488130_105133</name>
</gene>
<accession>A0A1H5X1K1</accession>
<keyword evidence="2" id="KW-0732">Signal</keyword>